<dbReference type="PANTHER" id="PTHR47515:SF1">
    <property type="entry name" value="BLR2054 PROTEIN"/>
    <property type="match status" value="1"/>
</dbReference>
<dbReference type="AlphaFoldDB" id="A0AA87WB01"/>
<gene>
    <name evidence="1" type="ORF">GCM10010987_62920</name>
</gene>
<dbReference type="EMBL" id="BMHC01000020">
    <property type="protein sequence ID" value="GGI31137.1"/>
    <property type="molecule type" value="Genomic_DNA"/>
</dbReference>
<name>A0AA87WB01_9BRAD</name>
<proteinExistence type="predicted"/>
<dbReference type="Proteomes" id="UP000625079">
    <property type="component" value="Unassembled WGS sequence"/>
</dbReference>
<dbReference type="RefSeq" id="WP_371746377.1">
    <property type="nucleotide sequence ID" value="NZ_BMHC01000020.1"/>
</dbReference>
<evidence type="ECO:0000313" key="2">
    <source>
        <dbReference type="Proteomes" id="UP000625079"/>
    </source>
</evidence>
<reference evidence="1" key="2">
    <citation type="submission" date="2022-12" db="EMBL/GenBank/DDBJ databases">
        <authorList>
            <person name="Sun Q."/>
            <person name="Zhou Y."/>
        </authorList>
    </citation>
    <scope>NUCLEOTIDE SEQUENCE</scope>
    <source>
        <strain evidence="1">CGMCC 1.15034</strain>
    </source>
</reference>
<sequence length="109" mass="12180">MSLSVRSACSIISADRKMIRYQSSRPLDAELRGRLRDLATGRRRSFGYRRVFVLLRREAEPWGISRIYRHYREEALASASGELAARPWGPGPDSGAGQAQCTLVAGLRS</sequence>
<organism evidence="1 2">
    <name type="scientific">Bradyrhizobium guangdongense</name>
    <dbReference type="NCBI Taxonomy" id="1325090"/>
    <lineage>
        <taxon>Bacteria</taxon>
        <taxon>Pseudomonadati</taxon>
        <taxon>Pseudomonadota</taxon>
        <taxon>Alphaproteobacteria</taxon>
        <taxon>Hyphomicrobiales</taxon>
        <taxon>Nitrobacteraceae</taxon>
        <taxon>Bradyrhizobium</taxon>
    </lineage>
</organism>
<comment type="caution">
    <text evidence="1">The sequence shown here is derived from an EMBL/GenBank/DDBJ whole genome shotgun (WGS) entry which is preliminary data.</text>
</comment>
<evidence type="ECO:0008006" key="3">
    <source>
        <dbReference type="Google" id="ProtNLM"/>
    </source>
</evidence>
<dbReference type="PANTHER" id="PTHR47515">
    <property type="entry name" value="LOW CALCIUM RESPONSE LOCUS PROTEIN T"/>
    <property type="match status" value="1"/>
</dbReference>
<reference evidence="1" key="1">
    <citation type="journal article" date="2014" name="Int. J. Syst. Evol. Microbiol.">
        <title>Complete genome sequence of Corynebacterium casei LMG S-19264T (=DSM 44701T), isolated from a smear-ripened cheese.</title>
        <authorList>
            <consortium name="US DOE Joint Genome Institute (JGI-PGF)"/>
            <person name="Walter F."/>
            <person name="Albersmeier A."/>
            <person name="Kalinowski J."/>
            <person name="Ruckert C."/>
        </authorList>
    </citation>
    <scope>NUCLEOTIDE SEQUENCE</scope>
    <source>
        <strain evidence="1">CGMCC 1.15034</strain>
    </source>
</reference>
<protein>
    <recommendedName>
        <fullName evidence="3">HTH-like domain-containing protein</fullName>
    </recommendedName>
</protein>
<accession>A0AA87WB01</accession>
<evidence type="ECO:0000313" key="1">
    <source>
        <dbReference type="EMBL" id="GGI31137.1"/>
    </source>
</evidence>